<name>A0A1X0NZN1_9TRYP</name>
<organism evidence="2 3">
    <name type="scientific">Trypanosoma theileri</name>
    <dbReference type="NCBI Taxonomy" id="67003"/>
    <lineage>
        <taxon>Eukaryota</taxon>
        <taxon>Discoba</taxon>
        <taxon>Euglenozoa</taxon>
        <taxon>Kinetoplastea</taxon>
        <taxon>Metakinetoplastina</taxon>
        <taxon>Trypanosomatida</taxon>
        <taxon>Trypanosomatidae</taxon>
        <taxon>Trypanosoma</taxon>
    </lineage>
</organism>
<dbReference type="EMBL" id="NBCO01000011">
    <property type="protein sequence ID" value="ORC89669.1"/>
    <property type="molecule type" value="Genomic_DNA"/>
</dbReference>
<evidence type="ECO:0000313" key="2">
    <source>
        <dbReference type="EMBL" id="ORC89669.1"/>
    </source>
</evidence>
<feature type="compositionally biased region" description="Low complexity" evidence="1">
    <location>
        <begin position="186"/>
        <end position="213"/>
    </location>
</feature>
<sequence>MHDEAQRQHQSLQIIELLIDLIHGDLVCGDKACRRVVDALIAIYENAIQTLVTNETLLTSSVKGAINAYCARHVLRAAPELLITSKEAAAAYKQIADVLINVEEMKDIGEAIAKELSHLTRRLETRRFSHLLDLMGIAVVLYMQKAAKEHEEEKAQGVLLLEPESAFWVSVKRFLAATIIIPTTSPTRATSTEGDMNNHNKSPSNNNNNNNNRKSSKRVRVEEEDKEVSASNSTPPRGFSEEMRRVVISPIRDRRFLGINTQRLACAQEPEVSPHTDKQQKLNNREKGKNGEVEEEQIHVGTAVNGRAILQQNNSVSRMIEEMDGDHSKMIENTSIGLDTIDNSMETSHKPSTLQKRKDVIVAGVDDSSVSLLGGDVQERSYFLCAETKRYEPVSNRGFFS</sequence>
<dbReference type="OrthoDB" id="273538at2759"/>
<reference evidence="2 3" key="1">
    <citation type="submission" date="2017-03" db="EMBL/GenBank/DDBJ databases">
        <title>An alternative strategy for trypanosome survival in the mammalian bloodstream revealed through genome and transcriptome analysis of the ubiquitous bovine parasite Trypanosoma (Megatrypanum) theileri.</title>
        <authorList>
            <person name="Kelly S."/>
            <person name="Ivens A."/>
            <person name="Mott A."/>
            <person name="O'Neill E."/>
            <person name="Emms D."/>
            <person name="Macleod O."/>
            <person name="Voorheis P."/>
            <person name="Matthews J."/>
            <person name="Matthews K."/>
            <person name="Carrington M."/>
        </authorList>
    </citation>
    <scope>NUCLEOTIDE SEQUENCE [LARGE SCALE GENOMIC DNA]</scope>
    <source>
        <strain evidence="2">Edinburgh</strain>
    </source>
</reference>
<feature type="region of interest" description="Disordered" evidence="1">
    <location>
        <begin position="186"/>
        <end position="241"/>
    </location>
</feature>
<feature type="compositionally biased region" description="Basic and acidic residues" evidence="1">
    <location>
        <begin position="272"/>
        <end position="294"/>
    </location>
</feature>
<comment type="caution">
    <text evidence="2">The sequence shown here is derived from an EMBL/GenBank/DDBJ whole genome shotgun (WGS) entry which is preliminary data.</text>
</comment>
<proteinExistence type="predicted"/>
<dbReference type="VEuPathDB" id="TriTrypDB:TM35_000112030"/>
<dbReference type="Proteomes" id="UP000192257">
    <property type="component" value="Unassembled WGS sequence"/>
</dbReference>
<keyword evidence="3" id="KW-1185">Reference proteome</keyword>
<feature type="region of interest" description="Disordered" evidence="1">
    <location>
        <begin position="267"/>
        <end position="294"/>
    </location>
</feature>
<dbReference type="RefSeq" id="XP_028883735.1">
    <property type="nucleotide sequence ID" value="XM_029024912.1"/>
</dbReference>
<accession>A0A1X0NZN1</accession>
<dbReference type="GeneID" id="39984692"/>
<evidence type="ECO:0000313" key="3">
    <source>
        <dbReference type="Proteomes" id="UP000192257"/>
    </source>
</evidence>
<protein>
    <submittedName>
        <fullName evidence="2">Uncharacterized protein</fullName>
    </submittedName>
</protein>
<evidence type="ECO:0000256" key="1">
    <source>
        <dbReference type="SAM" id="MobiDB-lite"/>
    </source>
</evidence>
<gene>
    <name evidence="2" type="ORF">TM35_000112030</name>
</gene>
<dbReference type="AlphaFoldDB" id="A0A1X0NZN1"/>